<dbReference type="EMBL" id="BAABGQ010000004">
    <property type="protein sequence ID" value="GAA4495220.1"/>
    <property type="molecule type" value="Genomic_DNA"/>
</dbReference>
<keyword evidence="2" id="KW-1185">Reference proteome</keyword>
<evidence type="ECO:0000313" key="1">
    <source>
        <dbReference type="EMBL" id="GAA4495220.1"/>
    </source>
</evidence>
<reference evidence="2" key="1">
    <citation type="journal article" date="2019" name="Int. J. Syst. Evol. Microbiol.">
        <title>The Global Catalogue of Microorganisms (GCM) 10K type strain sequencing project: providing services to taxonomists for standard genome sequencing and annotation.</title>
        <authorList>
            <consortium name="The Broad Institute Genomics Platform"/>
            <consortium name="The Broad Institute Genome Sequencing Center for Infectious Disease"/>
            <person name="Wu L."/>
            <person name="Ma J."/>
        </authorList>
    </citation>
    <scope>NUCLEOTIDE SEQUENCE [LARGE SCALE GENOMIC DNA]</scope>
    <source>
        <strain evidence="2">JCM 17841</strain>
    </source>
</reference>
<gene>
    <name evidence="1" type="ORF">GCM10023172_06570</name>
</gene>
<accession>A0ABP8Q2E9</accession>
<sequence length="48" mass="4842">MKKLFILAIGAATLGLGACNRQTCPAYTSAKSAAAPVTASTATSVERQ</sequence>
<protein>
    <recommendedName>
        <fullName evidence="3">Lipoprotein</fullName>
    </recommendedName>
</protein>
<dbReference type="Proteomes" id="UP001501243">
    <property type="component" value="Unassembled WGS sequence"/>
</dbReference>
<proteinExistence type="predicted"/>
<comment type="caution">
    <text evidence="1">The sequence shown here is derived from an EMBL/GenBank/DDBJ whole genome shotgun (WGS) entry which is preliminary data.</text>
</comment>
<name>A0ABP8Q2E9_9BACT</name>
<evidence type="ECO:0000313" key="2">
    <source>
        <dbReference type="Proteomes" id="UP001501243"/>
    </source>
</evidence>
<dbReference type="PROSITE" id="PS51257">
    <property type="entry name" value="PROKAR_LIPOPROTEIN"/>
    <property type="match status" value="1"/>
</dbReference>
<evidence type="ECO:0008006" key="3">
    <source>
        <dbReference type="Google" id="ProtNLM"/>
    </source>
</evidence>
<dbReference type="RefSeq" id="WP_208132534.1">
    <property type="nucleotide sequence ID" value="NZ_BAABGQ010000004.1"/>
</dbReference>
<organism evidence="1 2">
    <name type="scientific">Hymenobacter ginsengisoli</name>
    <dbReference type="NCBI Taxonomy" id="1051626"/>
    <lineage>
        <taxon>Bacteria</taxon>
        <taxon>Pseudomonadati</taxon>
        <taxon>Bacteroidota</taxon>
        <taxon>Cytophagia</taxon>
        <taxon>Cytophagales</taxon>
        <taxon>Hymenobacteraceae</taxon>
        <taxon>Hymenobacter</taxon>
    </lineage>
</organism>